<feature type="compositionally biased region" description="Basic and acidic residues" evidence="1">
    <location>
        <begin position="545"/>
        <end position="563"/>
    </location>
</feature>
<feature type="compositionally biased region" description="Low complexity" evidence="1">
    <location>
        <begin position="184"/>
        <end position="202"/>
    </location>
</feature>
<dbReference type="AlphaFoldDB" id="A0A9P5N1F4"/>
<sequence>MHARHGFPTLVGNNGAPRCSHSQHNAAMPAVTRSRKQVKKSADFCVLIDKTPRNIIQSARPTGKEEHKPKQKARQVAKVPSAKPKSRAKAKRPAKAPSVQAEGEARGAAPSPHVSELDDPLQRVLSAAGPPGVFATPPRSHPPPRPPNLPEHSHDPKTTIPPQFHLDGTPSPDPGRRRSHRPPARASSLLPPSSPIQFSSSPTHHVHRDLGKASAIFLSAHSPGSPSQFRTPTRKDRKRKRTPLSKPHLQSEGEVNDDLFAHGVIDDLDSRDDSVDWENAGSDKENHGGLPEFPGSDVSDNKPGPSMPLTTERGILQPRGGSFSPARSNDSDPFGLLATERLLKARRAEKILSRPEDGPSTRHLGPRRPLGELPADEVVPAIQPVQIAASASQPQPTPVSPYPRYSDSEIEDLYAPASPPHTPRERLPHAHATSPHHEATPVAITDPLTPRNGDSGRAFTMRRRRQKELHGVTEHGSEIEGSSAPSSPSPVKRIHQRPPDPESQLDYENQESEEERPQKRPKLRGKGKGKENARKKGSMTEDPMEAARRVLENAPRRKFERRATATRKRKTVTNPVEEDNDVPVGPTRPARGRRLMRNGNGQASRRKKGSERSRPRKKGDGSTPEDLRETREQERQKRVEYFKQLDGYELPRENVYVI</sequence>
<reference evidence="2" key="1">
    <citation type="submission" date="2019-10" db="EMBL/GenBank/DDBJ databases">
        <authorList>
            <consortium name="DOE Joint Genome Institute"/>
            <person name="Kuo A."/>
            <person name="Miyauchi S."/>
            <person name="Kiss E."/>
            <person name="Drula E."/>
            <person name="Kohler A."/>
            <person name="Sanchez-Garcia M."/>
            <person name="Andreopoulos B."/>
            <person name="Barry K.W."/>
            <person name="Bonito G."/>
            <person name="Buee M."/>
            <person name="Carver A."/>
            <person name="Chen C."/>
            <person name="Cichocki N."/>
            <person name="Clum A."/>
            <person name="Culley D."/>
            <person name="Crous P.W."/>
            <person name="Fauchery L."/>
            <person name="Girlanda M."/>
            <person name="Hayes R."/>
            <person name="Keri Z."/>
            <person name="LaButti K."/>
            <person name="Lipzen A."/>
            <person name="Lombard V."/>
            <person name="Magnuson J."/>
            <person name="Maillard F."/>
            <person name="Morin E."/>
            <person name="Murat C."/>
            <person name="Nolan M."/>
            <person name="Ohm R."/>
            <person name="Pangilinan J."/>
            <person name="Pereira M."/>
            <person name="Perotto S."/>
            <person name="Peter M."/>
            <person name="Riley R."/>
            <person name="Sitrit Y."/>
            <person name="Stielow B."/>
            <person name="Szollosi G."/>
            <person name="Zifcakova L."/>
            <person name="Stursova M."/>
            <person name="Spatafora J.W."/>
            <person name="Tedersoo L."/>
            <person name="Vaario L.-M."/>
            <person name="Yamada A."/>
            <person name="Yan M."/>
            <person name="Wang P."/>
            <person name="Xu J."/>
            <person name="Bruns T."/>
            <person name="Baldrian P."/>
            <person name="Vilgalys R."/>
            <person name="Henrissat B."/>
            <person name="Grigoriev I.V."/>
            <person name="Hibbett D."/>
            <person name="Nagy L.G."/>
            <person name="Martin F.M."/>
        </authorList>
    </citation>
    <scope>NUCLEOTIDE SEQUENCE</scope>
    <source>
        <strain evidence="2">Prilba</strain>
    </source>
</reference>
<feature type="compositionally biased region" description="Basic and acidic residues" evidence="1">
    <location>
        <begin position="468"/>
        <end position="478"/>
    </location>
</feature>
<feature type="compositionally biased region" description="Pro residues" evidence="1">
    <location>
        <begin position="139"/>
        <end position="149"/>
    </location>
</feature>
<evidence type="ECO:0000256" key="1">
    <source>
        <dbReference type="SAM" id="MobiDB-lite"/>
    </source>
</evidence>
<evidence type="ECO:0000313" key="2">
    <source>
        <dbReference type="EMBL" id="KAF8483658.1"/>
    </source>
</evidence>
<name>A0A9P5N1F4_9AGAM</name>
<feature type="compositionally biased region" description="Basic and acidic residues" evidence="1">
    <location>
        <begin position="625"/>
        <end position="638"/>
    </location>
</feature>
<feature type="region of interest" description="Disordered" evidence="1">
    <location>
        <begin position="348"/>
        <end position="638"/>
    </location>
</feature>
<reference evidence="2" key="2">
    <citation type="journal article" date="2020" name="Nat. Commun.">
        <title>Large-scale genome sequencing of mycorrhizal fungi provides insights into the early evolution of symbiotic traits.</title>
        <authorList>
            <person name="Miyauchi S."/>
            <person name="Kiss E."/>
            <person name="Kuo A."/>
            <person name="Drula E."/>
            <person name="Kohler A."/>
            <person name="Sanchez-Garcia M."/>
            <person name="Morin E."/>
            <person name="Andreopoulos B."/>
            <person name="Barry K.W."/>
            <person name="Bonito G."/>
            <person name="Buee M."/>
            <person name="Carver A."/>
            <person name="Chen C."/>
            <person name="Cichocki N."/>
            <person name="Clum A."/>
            <person name="Culley D."/>
            <person name="Crous P.W."/>
            <person name="Fauchery L."/>
            <person name="Girlanda M."/>
            <person name="Hayes R.D."/>
            <person name="Keri Z."/>
            <person name="LaButti K."/>
            <person name="Lipzen A."/>
            <person name="Lombard V."/>
            <person name="Magnuson J."/>
            <person name="Maillard F."/>
            <person name="Murat C."/>
            <person name="Nolan M."/>
            <person name="Ohm R.A."/>
            <person name="Pangilinan J."/>
            <person name="Pereira M.F."/>
            <person name="Perotto S."/>
            <person name="Peter M."/>
            <person name="Pfister S."/>
            <person name="Riley R."/>
            <person name="Sitrit Y."/>
            <person name="Stielow J.B."/>
            <person name="Szollosi G."/>
            <person name="Zifcakova L."/>
            <person name="Stursova M."/>
            <person name="Spatafora J.W."/>
            <person name="Tedersoo L."/>
            <person name="Vaario L.M."/>
            <person name="Yamada A."/>
            <person name="Yan M."/>
            <person name="Wang P."/>
            <person name="Xu J."/>
            <person name="Bruns T."/>
            <person name="Baldrian P."/>
            <person name="Vilgalys R."/>
            <person name="Dunand C."/>
            <person name="Henrissat B."/>
            <person name="Grigoriev I.V."/>
            <person name="Hibbett D."/>
            <person name="Nagy L.G."/>
            <person name="Martin F.M."/>
        </authorList>
    </citation>
    <scope>NUCLEOTIDE SEQUENCE</scope>
    <source>
        <strain evidence="2">Prilba</strain>
    </source>
</reference>
<keyword evidence="3" id="KW-1185">Reference proteome</keyword>
<feature type="compositionally biased region" description="Acidic residues" evidence="1">
    <location>
        <begin position="503"/>
        <end position="514"/>
    </location>
</feature>
<evidence type="ECO:0000313" key="3">
    <source>
        <dbReference type="Proteomes" id="UP000759537"/>
    </source>
</evidence>
<feature type="compositionally biased region" description="Basic residues" evidence="1">
    <location>
        <begin position="604"/>
        <end position="617"/>
    </location>
</feature>
<comment type="caution">
    <text evidence="2">The sequence shown here is derived from an EMBL/GenBank/DDBJ whole genome shotgun (WGS) entry which is preliminary data.</text>
</comment>
<proteinExistence type="predicted"/>
<organism evidence="2 3">
    <name type="scientific">Russula ochroleuca</name>
    <dbReference type="NCBI Taxonomy" id="152965"/>
    <lineage>
        <taxon>Eukaryota</taxon>
        <taxon>Fungi</taxon>
        <taxon>Dikarya</taxon>
        <taxon>Basidiomycota</taxon>
        <taxon>Agaricomycotina</taxon>
        <taxon>Agaricomycetes</taxon>
        <taxon>Russulales</taxon>
        <taxon>Russulaceae</taxon>
        <taxon>Russula</taxon>
    </lineage>
</organism>
<dbReference type="Proteomes" id="UP000759537">
    <property type="component" value="Unassembled WGS sequence"/>
</dbReference>
<protein>
    <submittedName>
        <fullName evidence="2">Uncharacterized protein</fullName>
    </submittedName>
</protein>
<dbReference type="OrthoDB" id="3234283at2759"/>
<gene>
    <name evidence="2" type="ORF">DFH94DRAFT_723310</name>
</gene>
<feature type="region of interest" description="Disordered" evidence="1">
    <location>
        <begin position="1"/>
        <end position="334"/>
    </location>
</feature>
<dbReference type="EMBL" id="WHVB01000004">
    <property type="protein sequence ID" value="KAF8483658.1"/>
    <property type="molecule type" value="Genomic_DNA"/>
</dbReference>
<accession>A0A9P5N1F4</accession>
<feature type="compositionally biased region" description="Basic residues" evidence="1">
    <location>
        <begin position="84"/>
        <end position="94"/>
    </location>
</feature>
<feature type="compositionally biased region" description="Basic and acidic residues" evidence="1">
    <location>
        <begin position="348"/>
        <end position="360"/>
    </location>
</feature>